<protein>
    <submittedName>
        <fullName evidence="1">Uncharacterized protein</fullName>
    </submittedName>
</protein>
<dbReference type="EMBL" id="MN739246">
    <property type="protein sequence ID" value="QHS95286.1"/>
    <property type="molecule type" value="Genomic_DNA"/>
</dbReference>
<organism evidence="1">
    <name type="scientific">viral metagenome</name>
    <dbReference type="NCBI Taxonomy" id="1070528"/>
    <lineage>
        <taxon>unclassified sequences</taxon>
        <taxon>metagenomes</taxon>
        <taxon>organismal metagenomes</taxon>
    </lineage>
</organism>
<proteinExistence type="predicted"/>
<evidence type="ECO:0000313" key="1">
    <source>
        <dbReference type="EMBL" id="QHS95286.1"/>
    </source>
</evidence>
<sequence>MKYTDKDFLIIKYKSDRLLRNYNYNCFDLLKDHLPTDLFYSYFLSRIEYKLKNIWNNIVINWIQTKEKMKNNSKFKKSIYFNQNYNHYHKIMKDEELNNLINCFINNDKFKGIYVIKCILKDLI</sequence>
<dbReference type="AlphaFoldDB" id="A0A6C0BSU7"/>
<accession>A0A6C0BSU7</accession>
<reference evidence="1" key="1">
    <citation type="journal article" date="2020" name="Nature">
        <title>Giant virus diversity and host interactions through global metagenomics.</title>
        <authorList>
            <person name="Schulz F."/>
            <person name="Roux S."/>
            <person name="Paez-Espino D."/>
            <person name="Jungbluth S."/>
            <person name="Walsh D.A."/>
            <person name="Denef V.J."/>
            <person name="McMahon K.D."/>
            <person name="Konstantinidis K.T."/>
            <person name="Eloe-Fadrosh E.A."/>
            <person name="Kyrpides N.C."/>
            <person name="Woyke T."/>
        </authorList>
    </citation>
    <scope>NUCLEOTIDE SEQUENCE</scope>
    <source>
        <strain evidence="1">GVMAG-M-3300018428-35</strain>
    </source>
</reference>
<name>A0A6C0BSU7_9ZZZZ</name>